<proteinExistence type="predicted"/>
<dbReference type="InterPro" id="IPR012349">
    <property type="entry name" value="Split_barrel_FMN-bd"/>
</dbReference>
<name>A0A108T922_BACSE</name>
<sequence length="159" mass="18402">MKTITITDRSQIEDIIRKCPYCTVGIIDREGNPYVIPMNFAWENDTIYLHSGPEGSKVEMVARHPQVCITFCEGHELVYMHKQIACSYSMKSRSVICKGKVRFIEDMDEKRRILDLLMKQYTDNACSYAEPAVRNVKIWEVKVDEISCKSFGLRPSELK</sequence>
<gene>
    <name evidence="1" type="ORF">AA415_01324</name>
</gene>
<evidence type="ECO:0000313" key="1">
    <source>
        <dbReference type="EMBL" id="KWR55546.1"/>
    </source>
</evidence>
<dbReference type="PATRIC" id="fig|46506.5.peg.1414"/>
<dbReference type="PANTHER" id="PTHR34071">
    <property type="entry name" value="5-NITROIMIDAZOLE ANTIBIOTICS RESISTANCE PROTEIN, NIMA-FAMILY-RELATED PROTEIN-RELATED"/>
    <property type="match status" value="1"/>
</dbReference>
<dbReference type="Proteomes" id="UP000056419">
    <property type="component" value="Unassembled WGS sequence"/>
</dbReference>
<evidence type="ECO:0000313" key="2">
    <source>
        <dbReference type="Proteomes" id="UP000056419"/>
    </source>
</evidence>
<dbReference type="InterPro" id="IPR024747">
    <property type="entry name" value="Pyridox_Oxase-rel"/>
</dbReference>
<keyword evidence="2" id="KW-1185">Reference proteome</keyword>
<dbReference type="EMBL" id="LRGC01000005">
    <property type="protein sequence ID" value="KWR55546.1"/>
    <property type="molecule type" value="Genomic_DNA"/>
</dbReference>
<organism evidence="1 2">
    <name type="scientific">Bacteroides stercoris</name>
    <dbReference type="NCBI Taxonomy" id="46506"/>
    <lineage>
        <taxon>Bacteria</taxon>
        <taxon>Pseudomonadati</taxon>
        <taxon>Bacteroidota</taxon>
        <taxon>Bacteroidia</taxon>
        <taxon>Bacteroidales</taxon>
        <taxon>Bacteroidaceae</taxon>
        <taxon>Bacteroides</taxon>
    </lineage>
</organism>
<dbReference type="SUPFAM" id="SSF50475">
    <property type="entry name" value="FMN-binding split barrel"/>
    <property type="match status" value="1"/>
</dbReference>
<dbReference type="STRING" id="46506.AA415_01324"/>
<reference evidence="1 2" key="1">
    <citation type="journal article" date="2016" name="BMC Genomics">
        <title>Type VI secretion systems of human gut Bacteroidales segregate into three genetic architectures, two of which are contained on mobile genetic elements.</title>
        <authorList>
            <person name="Coyne M.J."/>
            <person name="Roelofs K.G."/>
            <person name="Comstock L.E."/>
        </authorList>
    </citation>
    <scope>NUCLEOTIDE SEQUENCE [LARGE SCALE GENOMIC DNA]</scope>
    <source>
        <strain evidence="1 2">CL09T03C01</strain>
    </source>
</reference>
<dbReference type="Gene3D" id="2.30.110.10">
    <property type="entry name" value="Electron Transport, Fmn-binding Protein, Chain A"/>
    <property type="match status" value="1"/>
</dbReference>
<dbReference type="RefSeq" id="WP_060385636.1">
    <property type="nucleotide sequence ID" value="NZ_LRGC01000005.1"/>
</dbReference>
<accession>A0A108T922</accession>
<dbReference type="PANTHER" id="PTHR34071:SF2">
    <property type="entry name" value="FLAVIN-NUCLEOTIDE-BINDING PROTEIN"/>
    <property type="match status" value="1"/>
</dbReference>
<dbReference type="Pfam" id="PF12900">
    <property type="entry name" value="Pyridox_ox_2"/>
    <property type="match status" value="1"/>
</dbReference>
<comment type="caution">
    <text evidence="1">The sequence shown here is derived from an EMBL/GenBank/DDBJ whole genome shotgun (WGS) entry which is preliminary data.</text>
</comment>
<protein>
    <submittedName>
        <fullName evidence="1">Putative flavin-nucleotide-binding protein</fullName>
    </submittedName>
</protein>
<dbReference type="AlphaFoldDB" id="A0A108T922"/>